<evidence type="ECO:0000313" key="3">
    <source>
        <dbReference type="Proteomes" id="UP000784286"/>
    </source>
</evidence>
<comment type="caution">
    <text evidence="2">The sequence shown here is derived from an EMBL/GenBank/DDBJ whole genome shotgun (WGS) entry which is preliminary data.</text>
</comment>
<dbReference type="PANTHER" id="PTHR46320:SF1">
    <property type="entry name" value="GLYCEROPHOSPHODIESTER PHOSPHODIESTERASE 1"/>
    <property type="match status" value="1"/>
</dbReference>
<dbReference type="PROSITE" id="PS51257">
    <property type="entry name" value="PROKAR_LIPOPROTEIN"/>
    <property type="match status" value="1"/>
</dbReference>
<proteinExistence type="predicted"/>
<dbReference type="GO" id="GO:0006644">
    <property type="term" value="P:phospholipid metabolic process"/>
    <property type="evidence" value="ECO:0007669"/>
    <property type="project" value="TreeGrafter"/>
</dbReference>
<dbReference type="GO" id="GO:0005886">
    <property type="term" value="C:plasma membrane"/>
    <property type="evidence" value="ECO:0007669"/>
    <property type="project" value="TreeGrafter"/>
</dbReference>
<reference evidence="2" key="2">
    <citation type="submission" date="2021-04" db="EMBL/GenBank/DDBJ databases">
        <authorList>
            <person name="Gilroy R."/>
        </authorList>
    </citation>
    <scope>NUCLEOTIDE SEQUENCE</scope>
    <source>
        <strain evidence="2">8470</strain>
    </source>
</reference>
<dbReference type="GO" id="GO:0008889">
    <property type="term" value="F:glycerophosphodiester phosphodiesterase activity"/>
    <property type="evidence" value="ECO:0007669"/>
    <property type="project" value="TreeGrafter"/>
</dbReference>
<evidence type="ECO:0000313" key="2">
    <source>
        <dbReference type="EMBL" id="MBU3856869.1"/>
    </source>
</evidence>
<dbReference type="CDD" id="cd08566">
    <property type="entry name" value="GDPD_AtGDE_like"/>
    <property type="match status" value="1"/>
</dbReference>
<dbReference type="GO" id="GO:0070291">
    <property type="term" value="P:N-acylethanolamine metabolic process"/>
    <property type="evidence" value="ECO:0007669"/>
    <property type="project" value="TreeGrafter"/>
</dbReference>
<dbReference type="InterPro" id="IPR032160">
    <property type="entry name" value="DUF4996"/>
</dbReference>
<dbReference type="EMBL" id="JAHLFJ010000087">
    <property type="protein sequence ID" value="MBU3856869.1"/>
    <property type="molecule type" value="Genomic_DNA"/>
</dbReference>
<protein>
    <submittedName>
        <fullName evidence="2">Glycerophosphodiester phosphodiesterase family protein</fullName>
    </submittedName>
</protein>
<dbReference type="PANTHER" id="PTHR46320">
    <property type="entry name" value="GLYCEROPHOSPHODIESTER PHOSPHODIESTERASE 1"/>
    <property type="match status" value="1"/>
</dbReference>
<dbReference type="Proteomes" id="UP000784286">
    <property type="component" value="Unassembled WGS sequence"/>
</dbReference>
<reference evidence="2" key="1">
    <citation type="journal article" date="2021" name="PeerJ">
        <title>Extensive microbial diversity within the chicken gut microbiome revealed by metagenomics and culture.</title>
        <authorList>
            <person name="Gilroy R."/>
            <person name="Ravi A."/>
            <person name="Getino M."/>
            <person name="Pursley I."/>
            <person name="Horton D.L."/>
            <person name="Alikhan N.F."/>
            <person name="Baker D."/>
            <person name="Gharbi K."/>
            <person name="Hall N."/>
            <person name="Watson M."/>
            <person name="Adriaenssens E.M."/>
            <person name="Foster-Nyarko E."/>
            <person name="Jarju S."/>
            <person name="Secka A."/>
            <person name="Antonio M."/>
            <person name="Oren A."/>
            <person name="Chaudhuri R.R."/>
            <person name="La Ragione R."/>
            <person name="Hildebrand F."/>
            <person name="Pallen M.J."/>
        </authorList>
    </citation>
    <scope>NUCLEOTIDE SEQUENCE</scope>
    <source>
        <strain evidence="2">8470</strain>
    </source>
</reference>
<organism evidence="2 3">
    <name type="scientific">Candidatus Phocaeicola excrementipullorum</name>
    <dbReference type="NCBI Taxonomy" id="2838731"/>
    <lineage>
        <taxon>Bacteria</taxon>
        <taxon>Pseudomonadati</taxon>
        <taxon>Bacteroidota</taxon>
        <taxon>Bacteroidia</taxon>
        <taxon>Bacteroidales</taxon>
        <taxon>Bacteroidaceae</taxon>
        <taxon>Phocaeicola</taxon>
    </lineage>
</organism>
<dbReference type="SUPFAM" id="SSF51695">
    <property type="entry name" value="PLC-like phosphodiesterases"/>
    <property type="match status" value="1"/>
</dbReference>
<sequence length="316" mass="35521">MRYFIYLVCVCLLTLSSCGPKEKNESIAEKTVIEKKSVSVAENLASGGILVVSHRGDWRNAPENSLQAIQNCINMGVDMVEIDLKKTKDGHLVLMHDKTIDRTTTGKGKPEDYTLAELREFFLKGGHGQKTRHKIPTFEEVMMLCKGKIMVNVDKGYDYFKDAYAVLEKTGTADQCVIKSNHPYEKVKAENGEVLDKMVFMPVVNLHKEGAEAIIDGYLEHMKPKAFELVFNNDSTEVLRLIKKVKDSGAKIFINSLWPELCGGHDDDRAVELGEPEESWGWIISQGAKLIQTDRPAALIDYLEERKLHEQEDGGC</sequence>
<dbReference type="InterPro" id="IPR017946">
    <property type="entry name" value="PLC-like_Pdiesterase_TIM-brl"/>
</dbReference>
<dbReference type="PROSITE" id="PS51704">
    <property type="entry name" value="GP_PDE"/>
    <property type="match status" value="1"/>
</dbReference>
<dbReference type="InterPro" id="IPR030395">
    <property type="entry name" value="GP_PDE_dom"/>
</dbReference>
<dbReference type="AlphaFoldDB" id="A0A948TP73"/>
<gene>
    <name evidence="2" type="ORF">H9928_10030</name>
</gene>
<dbReference type="GO" id="GO:0006580">
    <property type="term" value="P:ethanolamine metabolic process"/>
    <property type="evidence" value="ECO:0007669"/>
    <property type="project" value="TreeGrafter"/>
</dbReference>
<dbReference type="Gene3D" id="3.20.20.190">
    <property type="entry name" value="Phosphatidylinositol (PI) phosphodiesterase"/>
    <property type="match status" value="1"/>
</dbReference>
<accession>A0A948TP73</accession>
<name>A0A948TP73_9BACT</name>
<feature type="domain" description="GP-PDE" evidence="1">
    <location>
        <begin position="49"/>
        <end position="303"/>
    </location>
</feature>
<dbReference type="Pfam" id="PF16387">
    <property type="entry name" value="DUF4996"/>
    <property type="match status" value="1"/>
</dbReference>
<evidence type="ECO:0000259" key="1">
    <source>
        <dbReference type="PROSITE" id="PS51704"/>
    </source>
</evidence>